<keyword evidence="1" id="KW-0812">Transmembrane</keyword>
<sequence>MLRSSPPANLNLKSAGYSNIAASRSKAGSLALFSSLASILYNGGAGVLFLASDIIPRASLQKETLTSGSLLNPLVVLFQPLGGALTSSFVLFQASSLTYSFCYLFLGHFKLATAIELQFKQLNRR</sequence>
<dbReference type="EMBL" id="JBBPBN010000740">
    <property type="protein sequence ID" value="KAK8482745.1"/>
    <property type="molecule type" value="Genomic_DNA"/>
</dbReference>
<accession>A0ABR1ZQX0</accession>
<dbReference type="Proteomes" id="UP001396334">
    <property type="component" value="Unassembled WGS sequence"/>
</dbReference>
<comment type="caution">
    <text evidence="2">The sequence shown here is derived from an EMBL/GenBank/DDBJ whole genome shotgun (WGS) entry which is preliminary data.</text>
</comment>
<organism evidence="2 3">
    <name type="scientific">Hibiscus sabdariffa</name>
    <name type="common">roselle</name>
    <dbReference type="NCBI Taxonomy" id="183260"/>
    <lineage>
        <taxon>Eukaryota</taxon>
        <taxon>Viridiplantae</taxon>
        <taxon>Streptophyta</taxon>
        <taxon>Embryophyta</taxon>
        <taxon>Tracheophyta</taxon>
        <taxon>Spermatophyta</taxon>
        <taxon>Magnoliopsida</taxon>
        <taxon>eudicotyledons</taxon>
        <taxon>Gunneridae</taxon>
        <taxon>Pentapetalae</taxon>
        <taxon>rosids</taxon>
        <taxon>malvids</taxon>
        <taxon>Malvales</taxon>
        <taxon>Malvaceae</taxon>
        <taxon>Malvoideae</taxon>
        <taxon>Hibiscus</taxon>
    </lineage>
</organism>
<gene>
    <name evidence="2" type="ORF">V6N11_055081</name>
</gene>
<proteinExistence type="predicted"/>
<name>A0ABR1ZQX0_9ROSI</name>
<evidence type="ECO:0000313" key="2">
    <source>
        <dbReference type="EMBL" id="KAK8482745.1"/>
    </source>
</evidence>
<feature type="transmembrane region" description="Helical" evidence="1">
    <location>
        <begin position="70"/>
        <end position="92"/>
    </location>
</feature>
<feature type="transmembrane region" description="Helical" evidence="1">
    <location>
        <begin position="30"/>
        <end position="50"/>
    </location>
</feature>
<keyword evidence="1" id="KW-0472">Membrane</keyword>
<keyword evidence="3" id="KW-1185">Reference proteome</keyword>
<reference evidence="2 3" key="1">
    <citation type="journal article" date="2024" name="G3 (Bethesda)">
        <title>Genome assembly of Hibiscus sabdariffa L. provides insights into metabolisms of medicinal natural products.</title>
        <authorList>
            <person name="Kim T."/>
        </authorList>
    </citation>
    <scope>NUCLEOTIDE SEQUENCE [LARGE SCALE GENOMIC DNA]</scope>
    <source>
        <strain evidence="2">TK-2024</strain>
        <tissue evidence="2">Old leaves</tissue>
    </source>
</reference>
<protein>
    <submittedName>
        <fullName evidence="2">Uncharacterized protein</fullName>
    </submittedName>
</protein>
<evidence type="ECO:0000313" key="3">
    <source>
        <dbReference type="Proteomes" id="UP001396334"/>
    </source>
</evidence>
<feature type="transmembrane region" description="Helical" evidence="1">
    <location>
        <begin position="98"/>
        <end position="119"/>
    </location>
</feature>
<evidence type="ECO:0000256" key="1">
    <source>
        <dbReference type="SAM" id="Phobius"/>
    </source>
</evidence>
<keyword evidence="1" id="KW-1133">Transmembrane helix</keyword>